<evidence type="ECO:0000313" key="3">
    <source>
        <dbReference type="Proteomes" id="UP000335978"/>
    </source>
</evidence>
<comment type="caution">
    <text evidence="2">The sequence shown here is derived from an EMBL/GenBank/DDBJ whole genome shotgun (WGS) entry which is preliminary data.</text>
</comment>
<feature type="region of interest" description="Disordered" evidence="1">
    <location>
        <begin position="732"/>
        <end position="758"/>
    </location>
</feature>
<organism evidence="2 3">
    <name type="scientific">Listeria monocytogenes</name>
    <dbReference type="NCBI Taxonomy" id="1639"/>
    <lineage>
        <taxon>Bacteria</taxon>
        <taxon>Bacillati</taxon>
        <taxon>Bacillota</taxon>
        <taxon>Bacilli</taxon>
        <taxon>Bacillales</taxon>
        <taxon>Listeriaceae</taxon>
        <taxon>Listeria</taxon>
    </lineage>
</organism>
<proteinExistence type="predicted"/>
<reference evidence="2 3" key="1">
    <citation type="submission" date="2019-10" db="EMBL/GenBank/DDBJ databases">
        <authorList>
            <consortium name="GenomeTrakr: Next Generation Sequencing Network for Food Pathogen Tracability"/>
        </authorList>
    </citation>
    <scope>NUCLEOTIDE SEQUENCE [LARGE SCALE GENOMIC DNA]</scope>
    <source>
        <strain evidence="2 3">CFSAN085184</strain>
    </source>
</reference>
<name>A0A9P2FGD1_LISMN</name>
<dbReference type="AlphaFoldDB" id="A0A9P2FGD1"/>
<sequence>MADQNMEYPIYYAKNQVEEHQRKMQEEINEQAGERLVEKEDLLQLIHGELAEIKMALTEFASGYGQSTEKEQEERMQTFSERLKESFSKFKTKVTQFLHRMDEKLAIKESVTAVDGTGEMFRKYLEDPAGKVDRAATELETPFAKKEVDKQNQQVQKVVQESMEKGTLNETKLAKILDEHFQKTEKMVLGHLENVENLSSTNQFPTLKSVEEQRKSFREVMSESTNQFKEKTSQAIQSTIQPVQQKMKEIQDKVQQVTSDKMVALGDKLKVVGLDIAPASKQVQQEPMEQTGQLEQTTKELFGQYPDFILGTHSKFPEQIAQYDKEHSADESINARIEVLNEWLEHKSSKNYANDQRVTEQTAWLTNLQKQSEEEKMSMISGEVNVVVEKANTMKINSPKMVLPSESIISQKQDEVAKAANILEYLEARGEKFQQNTSGKFKHVEEPNLVYSPTAKELRFTVDGEEKIAKNAIEAGQMVYGYDKNEAVEDILKTMQKGELKVGVDKVTTEALDKEESKGEKISMLDSKEVENKQAKEAYINYLAGDKLPDTLKNFDRKYGLTEALNIRMEAIDEEGLMGNKLDRSNPVLENKINELQSIFREGSTENQTAFIREEYRSQPPKQEVSLNEDKSMDSLLQSVPNTGPQKEDILPEYQAFMKASYAGENGQVSEVLSQYEQEHGLEASMQLRLEAVEDILSSNEINFTEAEYMENVKSNLKECLSHGPEAMMKFKENEQDGNVEKSVQRSEEQSPLAKGIR</sequence>
<protein>
    <submittedName>
        <fullName evidence="2">Uncharacterized protein</fullName>
    </submittedName>
</protein>
<dbReference type="EMBL" id="AAMGHX010000007">
    <property type="protein sequence ID" value="EDH0842356.1"/>
    <property type="molecule type" value="Genomic_DNA"/>
</dbReference>
<evidence type="ECO:0000313" key="2">
    <source>
        <dbReference type="EMBL" id="EDH0842356.1"/>
    </source>
</evidence>
<feature type="compositionally biased region" description="Basic and acidic residues" evidence="1">
    <location>
        <begin position="732"/>
        <end position="749"/>
    </location>
</feature>
<dbReference type="Proteomes" id="UP000335978">
    <property type="component" value="Unassembled WGS sequence"/>
</dbReference>
<accession>A0A9P2FGD1</accession>
<evidence type="ECO:0000256" key="1">
    <source>
        <dbReference type="SAM" id="MobiDB-lite"/>
    </source>
</evidence>
<gene>
    <name evidence="2" type="ORF">GCV64_14815</name>
</gene>